<dbReference type="EMBL" id="JBHSFT010000044">
    <property type="protein sequence ID" value="MFC4663719.1"/>
    <property type="molecule type" value="Genomic_DNA"/>
</dbReference>
<dbReference type="PANTHER" id="PTHR13504">
    <property type="entry name" value="FIDO DOMAIN-CONTAINING PROTEIN DDB_G0283145"/>
    <property type="match status" value="1"/>
</dbReference>
<dbReference type="RefSeq" id="WP_354005231.1">
    <property type="nucleotide sequence ID" value="NZ_JBHSFT010000044.1"/>
</dbReference>
<protein>
    <submittedName>
        <fullName evidence="2">Fic family protein</fullName>
    </submittedName>
</protein>
<dbReference type="PANTHER" id="PTHR13504:SF38">
    <property type="entry name" value="FIDO DOMAIN-CONTAINING PROTEIN"/>
    <property type="match status" value="1"/>
</dbReference>
<dbReference type="Proteomes" id="UP001595988">
    <property type="component" value="Unassembled WGS sequence"/>
</dbReference>
<dbReference type="Pfam" id="PF02661">
    <property type="entry name" value="Fic"/>
    <property type="match status" value="1"/>
</dbReference>
<feature type="domain" description="Fido" evidence="1">
    <location>
        <begin position="1"/>
        <end position="97"/>
    </location>
</feature>
<dbReference type="InterPro" id="IPR003812">
    <property type="entry name" value="Fido"/>
</dbReference>
<dbReference type="InterPro" id="IPR036597">
    <property type="entry name" value="Fido-like_dom_sf"/>
</dbReference>
<dbReference type="PROSITE" id="PS51459">
    <property type="entry name" value="FIDO"/>
    <property type="match status" value="1"/>
</dbReference>
<reference evidence="3" key="1">
    <citation type="journal article" date="2019" name="Int. J. Syst. Evol. Microbiol.">
        <title>The Global Catalogue of Microorganisms (GCM) 10K type strain sequencing project: providing services to taxonomists for standard genome sequencing and annotation.</title>
        <authorList>
            <consortium name="The Broad Institute Genomics Platform"/>
            <consortium name="The Broad Institute Genome Sequencing Center for Infectious Disease"/>
            <person name="Wu L."/>
            <person name="Ma J."/>
        </authorList>
    </citation>
    <scope>NUCLEOTIDE SEQUENCE [LARGE SCALE GENOMIC DNA]</scope>
    <source>
        <strain evidence="3">CCUG 37257</strain>
    </source>
</reference>
<name>A0ABV9K1D0_9BACI</name>
<keyword evidence="3" id="KW-1185">Reference proteome</keyword>
<evidence type="ECO:0000313" key="3">
    <source>
        <dbReference type="Proteomes" id="UP001595988"/>
    </source>
</evidence>
<evidence type="ECO:0000259" key="1">
    <source>
        <dbReference type="PROSITE" id="PS51459"/>
    </source>
</evidence>
<dbReference type="InterPro" id="IPR040198">
    <property type="entry name" value="Fido_containing"/>
</dbReference>
<sequence>MRERLALQSIRDSKKVKYAFKTPPLGKACLLHAKFVNIHPFSNGNGITSRLLMNFELMKSGFPPITIEKDDRFKYYEALDISGTEGDYEPFLLFIAEREVKTLENYLAFLKDL</sequence>
<proteinExistence type="predicted"/>
<accession>A0ABV9K1D0</accession>
<evidence type="ECO:0000313" key="2">
    <source>
        <dbReference type="EMBL" id="MFC4663719.1"/>
    </source>
</evidence>
<gene>
    <name evidence="2" type="ORF">ACFO3P_16195</name>
</gene>
<organism evidence="2 3">
    <name type="scientific">Oceanobacillus aidingensis</name>
    <dbReference type="NCBI Taxonomy" id="645964"/>
    <lineage>
        <taxon>Bacteria</taxon>
        <taxon>Bacillati</taxon>
        <taxon>Bacillota</taxon>
        <taxon>Bacilli</taxon>
        <taxon>Bacillales</taxon>
        <taxon>Bacillaceae</taxon>
        <taxon>Oceanobacillus</taxon>
    </lineage>
</organism>
<dbReference type="Gene3D" id="1.10.3290.10">
    <property type="entry name" value="Fido-like domain"/>
    <property type="match status" value="1"/>
</dbReference>
<comment type="caution">
    <text evidence="2">The sequence shown here is derived from an EMBL/GenBank/DDBJ whole genome shotgun (WGS) entry which is preliminary data.</text>
</comment>
<dbReference type="SUPFAM" id="SSF140931">
    <property type="entry name" value="Fic-like"/>
    <property type="match status" value="1"/>
</dbReference>